<evidence type="ECO:0000256" key="1">
    <source>
        <dbReference type="SAM" id="Coils"/>
    </source>
</evidence>
<organism evidence="2 6">
    <name type="scientific">Candidatus Methanofastidiosum methylothiophilum</name>
    <dbReference type="NCBI Taxonomy" id="1705564"/>
    <lineage>
        <taxon>Archaea</taxon>
        <taxon>Methanobacteriati</taxon>
        <taxon>Methanobacteriota</taxon>
        <taxon>Stenosarchaea group</taxon>
        <taxon>Candidatus Methanofastidiosia</taxon>
        <taxon>Candidatus Methanofastidiosales</taxon>
        <taxon>Candidatus Methanofastidiosaceae</taxon>
        <taxon>Candidatus Methanofastidiosum</taxon>
    </lineage>
</organism>
<evidence type="ECO:0008006" key="7">
    <source>
        <dbReference type="Google" id="ProtNLM"/>
    </source>
</evidence>
<comment type="caution">
    <text evidence="2">The sequence shown here is derived from an EMBL/GenBank/DDBJ whole genome shotgun (WGS) entry which is preliminary data.</text>
</comment>
<dbReference type="EMBL" id="LNGE01000015">
    <property type="protein sequence ID" value="KYC45581.1"/>
    <property type="molecule type" value="Genomic_DNA"/>
</dbReference>
<dbReference type="EMBL" id="LNGF01000018">
    <property type="protein sequence ID" value="KYC47699.1"/>
    <property type="molecule type" value="Genomic_DNA"/>
</dbReference>
<dbReference type="Proteomes" id="UP000092401">
    <property type="component" value="Unassembled WGS sequence"/>
</dbReference>
<sequence>MEKAEILLEIKKAEDTAKKIIAEAEENHKKRLVELDIELEKLLEKRKRELDLDMDKQLRTESDRILMEKQRAISEGVREIEKIRDQALEKKDDAINFILDKFMRYVDELQRKND</sequence>
<evidence type="ECO:0000313" key="2">
    <source>
        <dbReference type="EMBL" id="KYC45581.1"/>
    </source>
</evidence>
<feature type="coiled-coil region" evidence="1">
    <location>
        <begin position="3"/>
        <end position="52"/>
    </location>
</feature>
<gene>
    <name evidence="2" type="ORF">APG10_00727</name>
    <name evidence="3" type="ORF">APG11_00945</name>
    <name evidence="4" type="ORF">APG12_00913</name>
</gene>
<protein>
    <recommendedName>
        <fullName evidence="7">V-type ATP synthase subunit H</fullName>
    </recommendedName>
</protein>
<evidence type="ECO:0000313" key="4">
    <source>
        <dbReference type="EMBL" id="KYC50295.1"/>
    </source>
</evidence>
<accession>A0A150IRP8</accession>
<dbReference type="Proteomes" id="UP000091929">
    <property type="component" value="Unassembled WGS sequence"/>
</dbReference>
<evidence type="ECO:0000313" key="6">
    <source>
        <dbReference type="Proteomes" id="UP000092401"/>
    </source>
</evidence>
<reference evidence="5 6" key="1">
    <citation type="journal article" date="2016" name="ISME J.">
        <title>Chasing the elusive Euryarchaeota class WSA2: genomes reveal a uniquely fastidious methyl-reducing methanogen.</title>
        <authorList>
            <person name="Nobu M.K."/>
            <person name="Narihiro T."/>
            <person name="Kuroda K."/>
            <person name="Mei R."/>
            <person name="Liu W.T."/>
        </authorList>
    </citation>
    <scope>NUCLEOTIDE SEQUENCE [LARGE SCALE GENOMIC DNA]</scope>
    <source>
        <strain evidence="2">B03fssc0709_Meth_Bin005</strain>
        <strain evidence="3">B15fssc0709_Meth_Bin003</strain>
        <strain evidence="4">BMIXfssc0709_Meth_Bin006</strain>
    </source>
</reference>
<evidence type="ECO:0000313" key="3">
    <source>
        <dbReference type="EMBL" id="KYC47699.1"/>
    </source>
</evidence>
<dbReference type="AlphaFoldDB" id="A0A150IKQ6"/>
<keyword evidence="1" id="KW-0175">Coiled coil</keyword>
<dbReference type="Proteomes" id="UP000092403">
    <property type="component" value="Unassembled WGS sequence"/>
</dbReference>
<name>A0A150IKQ6_9EURY</name>
<accession>A0A150IZH9</accession>
<dbReference type="EMBL" id="LNJC01000016">
    <property type="protein sequence ID" value="KYC50295.1"/>
    <property type="molecule type" value="Genomic_DNA"/>
</dbReference>
<evidence type="ECO:0000313" key="5">
    <source>
        <dbReference type="Proteomes" id="UP000091929"/>
    </source>
</evidence>
<accession>A0A150IKQ6</accession>
<proteinExistence type="predicted"/>